<protein>
    <submittedName>
        <fullName evidence="1">Uncharacterized protein</fullName>
    </submittedName>
</protein>
<keyword evidence="2" id="KW-1185">Reference proteome</keyword>
<proteinExistence type="predicted"/>
<dbReference type="EMBL" id="JAUNZN010000001">
    <property type="protein sequence ID" value="KAK4830933.1"/>
    <property type="molecule type" value="Genomic_DNA"/>
</dbReference>
<gene>
    <name evidence="1" type="ORF">QYF61_014306</name>
</gene>
<evidence type="ECO:0000313" key="1">
    <source>
        <dbReference type="EMBL" id="KAK4830933.1"/>
    </source>
</evidence>
<evidence type="ECO:0000313" key="2">
    <source>
        <dbReference type="Proteomes" id="UP001333110"/>
    </source>
</evidence>
<name>A0AAN7PT96_MYCAM</name>
<comment type="caution">
    <text evidence="1">The sequence shown here is derived from an EMBL/GenBank/DDBJ whole genome shotgun (WGS) entry which is preliminary data.</text>
</comment>
<accession>A0AAN7PT96</accession>
<dbReference type="Proteomes" id="UP001333110">
    <property type="component" value="Unassembled WGS sequence"/>
</dbReference>
<reference evidence="1 2" key="1">
    <citation type="journal article" date="2023" name="J. Hered.">
        <title>Chromosome-level genome of the wood stork (Mycteria americana) provides insight into avian chromosome evolution.</title>
        <authorList>
            <person name="Flamio R. Jr."/>
            <person name="Ramstad K.M."/>
        </authorList>
    </citation>
    <scope>NUCLEOTIDE SEQUENCE [LARGE SCALE GENOMIC DNA]</scope>
    <source>
        <strain evidence="1">JAX WOST 10</strain>
    </source>
</reference>
<organism evidence="1 2">
    <name type="scientific">Mycteria americana</name>
    <name type="common">Wood stork</name>
    <dbReference type="NCBI Taxonomy" id="33587"/>
    <lineage>
        <taxon>Eukaryota</taxon>
        <taxon>Metazoa</taxon>
        <taxon>Chordata</taxon>
        <taxon>Craniata</taxon>
        <taxon>Vertebrata</taxon>
        <taxon>Euteleostomi</taxon>
        <taxon>Archelosauria</taxon>
        <taxon>Archosauria</taxon>
        <taxon>Dinosauria</taxon>
        <taxon>Saurischia</taxon>
        <taxon>Theropoda</taxon>
        <taxon>Coelurosauria</taxon>
        <taxon>Aves</taxon>
        <taxon>Neognathae</taxon>
        <taxon>Neoaves</taxon>
        <taxon>Aequornithes</taxon>
        <taxon>Ciconiiformes</taxon>
        <taxon>Ciconiidae</taxon>
        <taxon>Mycteria</taxon>
    </lineage>
</organism>
<sequence>MRVVRHWNRLPREVVAAPLLEVFKVRWAVSDRTRDNGFKLKEVRFRLDIRKKFFMMRVVRHWNRLPRAAVDAPSLKVFKISCRSYLSVSRSSPPSLLFLLCCFTCTMYRPLLGSLWQDAGSPRTVSSVPTYPPPQAGVNIECVKSAGVMKLKTFYKSIQAVVAAAVGEENLEAVPEKKRKEEVRLSFESLCAILYSCITAVSQRGNPWLSPALLLLRSSRQRLCAGSSCRQRALVSPQRAAAALDIRSVVWCFCFEEEGELDRLPVTSRVSFVQSGNRPVHAPLSQPPLASADAAGTRDRFTPLWAPEYSSFLPDETMV</sequence>
<dbReference type="AlphaFoldDB" id="A0AAN7PT96"/>